<dbReference type="InterPro" id="IPR050922">
    <property type="entry name" value="LytR/CpsA/Psr_CW_biosynth"/>
</dbReference>
<proteinExistence type="inferred from homology"/>
<evidence type="ECO:0000313" key="5">
    <source>
        <dbReference type="EMBL" id="GAA4975039.1"/>
    </source>
</evidence>
<name>A0ABP9HNH9_9ACTN</name>
<feature type="domain" description="Cell envelope-related transcriptional attenuator" evidence="3">
    <location>
        <begin position="135"/>
        <end position="290"/>
    </location>
</feature>
<dbReference type="EMBL" id="BAABIL010000200">
    <property type="protein sequence ID" value="GAA4975039.1"/>
    <property type="molecule type" value="Genomic_DNA"/>
</dbReference>
<dbReference type="Pfam" id="PF03816">
    <property type="entry name" value="LytR_cpsA_psr"/>
    <property type="match status" value="1"/>
</dbReference>
<evidence type="ECO:0000256" key="1">
    <source>
        <dbReference type="ARBA" id="ARBA00006068"/>
    </source>
</evidence>
<keyword evidence="6" id="KW-1185">Reference proteome</keyword>
<comment type="caution">
    <text evidence="5">The sequence shown here is derived from an EMBL/GenBank/DDBJ whole genome shotgun (WGS) entry which is preliminary data.</text>
</comment>
<dbReference type="NCBIfam" id="TIGR00350">
    <property type="entry name" value="lytR_cpsA_psr"/>
    <property type="match status" value="1"/>
</dbReference>
<sequence>MVALVPRSQPSRTEGTSADAAARDLPGTGRLPRGRHASHQHGVAYRLLRAAGVGVLGLSVVAAGGGAYAWYRLQGNINAESITDRLGIRPDTEATVDPTTGQSALNVLVMGSDTRELADGTGDEYGGLEAAEGARSDTTVLVHLAADRRSATLVSIPRDSMVQIPDCTADDGTVVAAHRGQFNSAFSEGGTACTVKTVESVTDVLIDHYAVVDFSGFRSMIDALGGVTICTPEDIEDRKANLYLPAGTHEDVDGETALAYARVRYIGDGSDISRIGRQQALMSSMVQKVLSSDVLLRPDRLFSFLDAATKSVTTDPELASLNQMRQLAQSLQKMPADGVRFVTVPNEPDPRNDARVVWTAAADELWRQIRTDTTPGATPSPSPTASTDPSTSSALTIPPQRISVQVLNVGGETGAAGRAAQALGALGFTVTGTGDGEATASTEGVHVRYGPDRADSAATVTASFPGATSAVDPALGRGIVVEVGTGAPAPVDVSARLVTPSTPTSTGGATPEPTITARVATDDICA</sequence>
<evidence type="ECO:0000259" key="3">
    <source>
        <dbReference type="Pfam" id="PF03816"/>
    </source>
</evidence>
<protein>
    <recommendedName>
        <fullName evidence="7">LytR family transcriptional attenuator</fullName>
    </recommendedName>
</protein>
<comment type="similarity">
    <text evidence="1">Belongs to the LytR/CpsA/Psr (LCP) family.</text>
</comment>
<feature type="compositionally biased region" description="Low complexity" evidence="2">
    <location>
        <begin position="372"/>
        <end position="394"/>
    </location>
</feature>
<evidence type="ECO:0008006" key="7">
    <source>
        <dbReference type="Google" id="ProtNLM"/>
    </source>
</evidence>
<gene>
    <name evidence="5" type="ORF">GCM10023225_15190</name>
</gene>
<feature type="domain" description="LytR/CpsA/Psr regulator C-terminal" evidence="4">
    <location>
        <begin position="402"/>
        <end position="485"/>
    </location>
</feature>
<feature type="region of interest" description="Disordered" evidence="2">
    <location>
        <begin position="1"/>
        <end position="37"/>
    </location>
</feature>
<dbReference type="InterPro" id="IPR027381">
    <property type="entry name" value="LytR/CpsA/Psr_C"/>
</dbReference>
<feature type="region of interest" description="Disordered" evidence="2">
    <location>
        <begin position="372"/>
        <end position="399"/>
    </location>
</feature>
<organism evidence="5 6">
    <name type="scientific">Kineococcus glutinatus</name>
    <dbReference type="NCBI Taxonomy" id="1070872"/>
    <lineage>
        <taxon>Bacteria</taxon>
        <taxon>Bacillati</taxon>
        <taxon>Actinomycetota</taxon>
        <taxon>Actinomycetes</taxon>
        <taxon>Kineosporiales</taxon>
        <taxon>Kineosporiaceae</taxon>
        <taxon>Kineococcus</taxon>
    </lineage>
</organism>
<dbReference type="Gene3D" id="3.30.70.2390">
    <property type="match status" value="1"/>
</dbReference>
<dbReference type="PANTHER" id="PTHR33392">
    <property type="entry name" value="POLYISOPRENYL-TEICHOIC ACID--PEPTIDOGLYCAN TEICHOIC ACID TRANSFERASE TAGU"/>
    <property type="match status" value="1"/>
</dbReference>
<evidence type="ECO:0000313" key="6">
    <source>
        <dbReference type="Proteomes" id="UP001501195"/>
    </source>
</evidence>
<dbReference type="InterPro" id="IPR004474">
    <property type="entry name" value="LytR_CpsA_psr"/>
</dbReference>
<dbReference type="Proteomes" id="UP001501195">
    <property type="component" value="Unassembled WGS sequence"/>
</dbReference>
<accession>A0ABP9HNH9</accession>
<dbReference type="PANTHER" id="PTHR33392:SF6">
    <property type="entry name" value="POLYISOPRENYL-TEICHOIC ACID--PEPTIDOGLYCAN TEICHOIC ACID TRANSFERASE TAGU"/>
    <property type="match status" value="1"/>
</dbReference>
<evidence type="ECO:0000259" key="4">
    <source>
        <dbReference type="Pfam" id="PF13399"/>
    </source>
</evidence>
<dbReference type="Pfam" id="PF13399">
    <property type="entry name" value="LytR_C"/>
    <property type="match status" value="1"/>
</dbReference>
<reference evidence="6" key="1">
    <citation type="journal article" date="2019" name="Int. J. Syst. Evol. Microbiol.">
        <title>The Global Catalogue of Microorganisms (GCM) 10K type strain sequencing project: providing services to taxonomists for standard genome sequencing and annotation.</title>
        <authorList>
            <consortium name="The Broad Institute Genomics Platform"/>
            <consortium name="The Broad Institute Genome Sequencing Center for Infectious Disease"/>
            <person name="Wu L."/>
            <person name="Ma J."/>
        </authorList>
    </citation>
    <scope>NUCLEOTIDE SEQUENCE [LARGE SCALE GENOMIC DNA]</scope>
    <source>
        <strain evidence="6">JCM 18126</strain>
    </source>
</reference>
<dbReference type="Gene3D" id="3.40.630.190">
    <property type="entry name" value="LCP protein"/>
    <property type="match status" value="1"/>
</dbReference>
<evidence type="ECO:0000256" key="2">
    <source>
        <dbReference type="SAM" id="MobiDB-lite"/>
    </source>
</evidence>